<evidence type="ECO:0000313" key="2">
    <source>
        <dbReference type="EMBL" id="KAK4037970.1"/>
    </source>
</evidence>
<reference evidence="2 3" key="1">
    <citation type="journal article" date="2023" name="Nucleic Acids Res.">
        <title>The hologenome of Daphnia magna reveals possible DNA methylation and microbiome-mediated evolution of the host genome.</title>
        <authorList>
            <person name="Chaturvedi A."/>
            <person name="Li X."/>
            <person name="Dhandapani V."/>
            <person name="Marshall H."/>
            <person name="Kissane S."/>
            <person name="Cuenca-Cambronero M."/>
            <person name="Asole G."/>
            <person name="Calvet F."/>
            <person name="Ruiz-Romero M."/>
            <person name="Marangio P."/>
            <person name="Guigo R."/>
            <person name="Rago D."/>
            <person name="Mirbahai L."/>
            <person name="Eastwood N."/>
            <person name="Colbourne J.K."/>
            <person name="Zhou J."/>
            <person name="Mallon E."/>
            <person name="Orsini L."/>
        </authorList>
    </citation>
    <scope>NUCLEOTIDE SEQUENCE [LARGE SCALE GENOMIC DNA]</scope>
    <source>
        <strain evidence="2">LRV0_1</strain>
    </source>
</reference>
<proteinExistence type="predicted"/>
<dbReference type="EMBL" id="JAOYFB010000040">
    <property type="protein sequence ID" value="KAK4037970.1"/>
    <property type="molecule type" value="Genomic_DNA"/>
</dbReference>
<comment type="caution">
    <text evidence="2">The sequence shown here is derived from an EMBL/GenBank/DDBJ whole genome shotgun (WGS) entry which is preliminary data.</text>
</comment>
<organism evidence="2 3">
    <name type="scientific">Daphnia magna</name>
    <dbReference type="NCBI Taxonomy" id="35525"/>
    <lineage>
        <taxon>Eukaryota</taxon>
        <taxon>Metazoa</taxon>
        <taxon>Ecdysozoa</taxon>
        <taxon>Arthropoda</taxon>
        <taxon>Crustacea</taxon>
        <taxon>Branchiopoda</taxon>
        <taxon>Diplostraca</taxon>
        <taxon>Cladocera</taxon>
        <taxon>Anomopoda</taxon>
        <taxon>Daphniidae</taxon>
        <taxon>Daphnia</taxon>
    </lineage>
</organism>
<protein>
    <submittedName>
        <fullName evidence="2">Uncharacterized protein</fullName>
    </submittedName>
</protein>
<feature type="compositionally biased region" description="Pro residues" evidence="1">
    <location>
        <begin position="40"/>
        <end position="50"/>
    </location>
</feature>
<name>A0ABR0B8I1_9CRUS</name>
<evidence type="ECO:0000313" key="3">
    <source>
        <dbReference type="Proteomes" id="UP001234178"/>
    </source>
</evidence>
<dbReference type="Proteomes" id="UP001234178">
    <property type="component" value="Unassembled WGS sequence"/>
</dbReference>
<accession>A0ABR0B8I1</accession>
<gene>
    <name evidence="2" type="ORF">OUZ56_029993</name>
</gene>
<evidence type="ECO:0000256" key="1">
    <source>
        <dbReference type="SAM" id="MobiDB-lite"/>
    </source>
</evidence>
<keyword evidence="3" id="KW-1185">Reference proteome</keyword>
<feature type="region of interest" description="Disordered" evidence="1">
    <location>
        <begin position="1"/>
        <end position="68"/>
    </location>
</feature>
<feature type="compositionally biased region" description="Polar residues" evidence="1">
    <location>
        <begin position="1"/>
        <end position="11"/>
    </location>
</feature>
<sequence>METEYQAQTKLLNRRRPRRQTAERARQLQAPDTGRWSPENAPPPLPPPFAPSCNPTAAAIGWRPHAVT</sequence>